<feature type="domain" description="VWFA" evidence="2">
    <location>
        <begin position="36"/>
        <end position="218"/>
    </location>
</feature>
<accession>A0ABD2HUX5</accession>
<feature type="compositionally biased region" description="Basic and acidic residues" evidence="1">
    <location>
        <begin position="1092"/>
        <end position="1102"/>
    </location>
</feature>
<dbReference type="PROSITE" id="PS50234">
    <property type="entry name" value="VWFA"/>
    <property type="match status" value="8"/>
</dbReference>
<dbReference type="Pfam" id="PF00092">
    <property type="entry name" value="VWA"/>
    <property type="match status" value="6"/>
</dbReference>
<proteinExistence type="predicted"/>
<dbReference type="CDD" id="cd00198">
    <property type="entry name" value="vWFA"/>
    <property type="match status" value="4"/>
</dbReference>
<feature type="compositionally biased region" description="Polar residues" evidence="1">
    <location>
        <begin position="568"/>
        <end position="587"/>
    </location>
</feature>
<feature type="compositionally biased region" description="Basic and acidic residues" evidence="1">
    <location>
        <begin position="590"/>
        <end position="634"/>
    </location>
</feature>
<feature type="domain" description="VWFA" evidence="2">
    <location>
        <begin position="303"/>
        <end position="485"/>
    </location>
</feature>
<gene>
    <name evidence="3" type="ORF">niasHS_017337</name>
</gene>
<sequence>MLWLVVICHHQQQAATPNITVNQTTDDCSAQSTTLRVVVLFDITPEYATNFRNQQHRLFKTLRHIDQQVKGHQRFYALVAFHRTSVVLSGLNYAQAKNVEKIIAQISGLNPRRRLETAPSKAFATAAELLEYHQESNTTSETTNIVLLIHDGFNTDMRNETFEAISKLTKHGAEIYAITGNLRPNEEILTEYTGGQRSHVFARNDDMEQFFQALDEKINPCESSKAELLKKNLPSPAAKLRDDKNRTGIELLILPQNDSNSPKNFVKNTQKTEQQQQLVNNREQLPFLPKNLKLECNNVGKVDLMLVLDTSGSIYHSFPQQRQIALQILHAVEPALHSLQIGVIQFAHEPTVIHSLREPTVAKYYELLNRVRDLVFTGRNTRIADALELALNEFDEHGRNDAQKVIILISDGHGQEFWHRAAEVAHRLATTRDLQRFAVSSSLDYNMEELMLYMGDSKRIFVGQRSLIFMPTIIAFLNKCLPNSVKKIGTTQINLDENGIKIGFEATAGAVANSLETSTATAIDEFSTVANLSQMLGDTDNSESAANKNNSNNDIPPTSGGQAEVAPISNSNLTSSADDGQNVTGGQLTKLDKREKSENNRRILVDNERDEPIKAEDEDEKKDREESAKAEREQTLRKIVPEREKPSNVEEIECDTDVLIMLDRARPEQAFAQHVALAKHLVAKIEPEAIASGKTRVSIISFGNEATKDVGWDEKLPRRHILQKLDTIRQYNSATSFVQAAKTAIEEISKVRRPNAGLLATVFWSGLTGTDKANELANAMNQFNAINRTQLFVVSLNAKANLTRLKELAGDQWHVFVEGRASQFVGEASQHLLDCVLPPSGAQMHSSNNNDEPELLDTHEPLTSVERVEHLQAAARAFQKHPLGNCKDDLVDLAVLLHFHPQSGASTNEMSGQFQAMRRAAMATLRQASAEHYQKRIRLSLLINARVLVSLKTAIDLDDALFALDRAQLDPAELGGTVPLADKLQMSIDDLRQFHREGARVVILVLSNDEQQRLNADEHQSRRIIKGLDRLSASLFILHFAPRGAPPSAGPLSAQFNGSDTERTIRVFSTSGKISQFVDEFRRKTFTCRKHDGKLENPREEESFASDSTVAPSEDSKPITEQGTAESENESNTSSGGVKLLENVAELDSNNTSNTNEIASNVNLRAANMSDVPTTSEQIVSVPDASQNVSTENDEISLNNLTTVLPTEETVTVTTTVSTTTAAPTTTTITTTTATSTITTVAKQQTSRKPVKFAMSEDDHPHVFLLGDECKVDLMFIIDTSQSVQEAFEQQLQFAVDLVKRLPDQDFAQRVQVGAVSFNKKAQLQFTMGQLKEKPAILEALLHINHTGGGTSVVSGVNLAMDQVAKHRRKGTRLMVVLISDGTSQDPWADVIRSADRLRAAEADVYAVTVSHDYFFRELELYAGNKWFVYIDARIRQFLDEAEMSLVECKSPSVPSLSRDVRQDETNGTTLTALLPNMTTVTPQQTAATAAGGNCDKDPVDLMFIIDTSTSVQKEFYAEKNFALDLVRVLPEQDFSKRLSIAMVKFSGKADIHFHFHPGRTREDIIYDIERAEHTGGETSLATAAELAFREIFRLRRPEARLIVVIITDGNSQDEWKDVKAAAKKLRETTAGGNGVYAVTLSEKYSVEELREYTGSENNLYTNARIDQFIQEVGNSISRCPGGQRVGFVHVTPVPDVEASVTPTPFELNATITISPAKAKDGNSKKQNKEDEVAKARDEHPIRTSREDELFDETRGAEMLSKCKPSNMDLIIILDASTSRENVFEHQRELALSMIERLPINREDAHISTGIISFTNSPVLRQNLGLGRDRKTVRKAIEDIKYRGGSTLTSKAVELALQDMRRGMRLDARQVIVLMNDGMSQDPWEQVLESSRHLANSGAERFGVALGSEVDLRELQLYIGRMERIYRDGSTERFLRDIVSLVGVSSENCPPPSQQQQSTTFNNNAKINAVPVHRDQNAKRPSDLVERQQFEFQLDRDNSACAKPNVDLLIMFDNVISPERDNDNLKMNSNRYLLLDLLGSLPSDGRVRVALISAGGPRLEYRLVDPQDRDAVATRVERMRPLNGAPNYAAGIERALDHYASAGRDDARAILLIVGNGIGTVDSQTQRQTVEKRIKQTPALICMAVDSGKEGDIQTLVQYTGSPQNVFAFDRNAEFAKKLFDEVMASDQCQQIKQNEHVVMARAFNGNGMEKITKNDHLSKNRFINRQRQRDIGLIKFDKETFDNDKLVIKQSDQKNKDDSVSHLLSNLRHQDESIWAHYLNNTHFTEGTDPSTTIATTTTTTNSSIVTSHITRILNSASSHQPTIRTSLNTTTTPRIHVQKADKNDGVTISSSSPSTSTTTTATISEVPFRPGCLIDLMLIIDASGSIHDAFEQEKMLASQIVQQIRVGPDNARVAIVKFASAGKVRTVHAFDSVQDKQMVLDVIKNMTFSDGTTAIHSALQQATFVYSSLRGARPESAEPIAVVFTDGFGQHEFDEQASLLRRLIPRVYALAVHDGARAAPIARAELAKIAGDPSRVFTAITVANLHDELRERFRGC</sequence>
<feature type="domain" description="VWFA" evidence="2">
    <location>
        <begin position="2377"/>
        <end position="2555"/>
    </location>
</feature>
<dbReference type="InterPro" id="IPR050525">
    <property type="entry name" value="ECM_Assembly_Org"/>
</dbReference>
<organism evidence="3 4">
    <name type="scientific">Heterodera schachtii</name>
    <name type="common">Sugarbeet cyst nematode worm</name>
    <name type="synonym">Tylenchus schachtii</name>
    <dbReference type="NCBI Taxonomy" id="97005"/>
    <lineage>
        <taxon>Eukaryota</taxon>
        <taxon>Metazoa</taxon>
        <taxon>Ecdysozoa</taxon>
        <taxon>Nematoda</taxon>
        <taxon>Chromadorea</taxon>
        <taxon>Rhabditida</taxon>
        <taxon>Tylenchina</taxon>
        <taxon>Tylenchomorpha</taxon>
        <taxon>Tylenchoidea</taxon>
        <taxon>Heteroderidae</taxon>
        <taxon>Heteroderinae</taxon>
        <taxon>Heterodera</taxon>
    </lineage>
</organism>
<feature type="domain" description="VWFA" evidence="2">
    <location>
        <begin position="1501"/>
        <end position="1677"/>
    </location>
</feature>
<dbReference type="InterPro" id="IPR002035">
    <property type="entry name" value="VWF_A"/>
</dbReference>
<reference evidence="3 4" key="1">
    <citation type="submission" date="2024-10" db="EMBL/GenBank/DDBJ databases">
        <authorList>
            <person name="Kim D."/>
        </authorList>
    </citation>
    <scope>NUCLEOTIDE SEQUENCE [LARGE SCALE GENOMIC DNA]</scope>
    <source>
        <strain evidence="3">Taebaek</strain>
    </source>
</reference>
<dbReference type="EMBL" id="JBICCN010000440">
    <property type="protein sequence ID" value="KAL3068771.1"/>
    <property type="molecule type" value="Genomic_DNA"/>
</dbReference>
<feature type="compositionally biased region" description="Low complexity" evidence="1">
    <location>
        <begin position="1123"/>
        <end position="1137"/>
    </location>
</feature>
<evidence type="ECO:0000313" key="4">
    <source>
        <dbReference type="Proteomes" id="UP001620645"/>
    </source>
</evidence>
<dbReference type="Pfam" id="PF13768">
    <property type="entry name" value="VWA_3"/>
    <property type="match status" value="1"/>
</dbReference>
<dbReference type="SUPFAM" id="SSF53300">
    <property type="entry name" value="vWA-like"/>
    <property type="match status" value="9"/>
</dbReference>
<feature type="domain" description="VWFA" evidence="2">
    <location>
        <begin position="2007"/>
        <end position="2183"/>
    </location>
</feature>
<comment type="caution">
    <text evidence="3">The sequence shown here is derived from an EMBL/GenBank/DDBJ whole genome shotgun (WGS) entry which is preliminary data.</text>
</comment>
<feature type="compositionally biased region" description="Low complexity" evidence="1">
    <location>
        <begin position="542"/>
        <end position="553"/>
    </location>
</feature>
<feature type="domain" description="VWFA" evidence="2">
    <location>
        <begin position="657"/>
        <end position="836"/>
    </location>
</feature>
<feature type="region of interest" description="Disordered" evidence="1">
    <location>
        <begin position="1717"/>
        <end position="1741"/>
    </location>
</feature>
<dbReference type="Gene3D" id="3.40.50.410">
    <property type="entry name" value="von Willebrand factor, type A domain"/>
    <property type="match status" value="8"/>
</dbReference>
<dbReference type="CDD" id="cd01450">
    <property type="entry name" value="vWFA_subfamily_ECM"/>
    <property type="match status" value="1"/>
</dbReference>
<keyword evidence="4" id="KW-1185">Reference proteome</keyword>
<feature type="compositionally biased region" description="Basic and acidic residues" evidence="1">
    <location>
        <begin position="1718"/>
        <end position="1741"/>
    </location>
</feature>
<evidence type="ECO:0000256" key="1">
    <source>
        <dbReference type="SAM" id="MobiDB-lite"/>
    </source>
</evidence>
<protein>
    <recommendedName>
        <fullName evidence="2">VWFA domain-containing protein</fullName>
    </recommendedName>
</protein>
<dbReference type="SMART" id="SM00327">
    <property type="entry name" value="VWA"/>
    <property type="match status" value="8"/>
</dbReference>
<feature type="region of interest" description="Disordered" evidence="1">
    <location>
        <begin position="537"/>
        <end position="634"/>
    </location>
</feature>
<dbReference type="Proteomes" id="UP001620645">
    <property type="component" value="Unassembled WGS sequence"/>
</dbReference>
<feature type="region of interest" description="Disordered" evidence="1">
    <location>
        <begin position="1092"/>
        <end position="1137"/>
    </location>
</feature>
<dbReference type="InterPro" id="IPR036465">
    <property type="entry name" value="vWFA_dom_sf"/>
</dbReference>
<dbReference type="PANTHER" id="PTHR24020">
    <property type="entry name" value="COLLAGEN ALPHA"/>
    <property type="match status" value="1"/>
</dbReference>
<evidence type="ECO:0000313" key="3">
    <source>
        <dbReference type="EMBL" id="KAL3068771.1"/>
    </source>
</evidence>
<feature type="domain" description="VWFA" evidence="2">
    <location>
        <begin position="1273"/>
        <end position="1447"/>
    </location>
</feature>
<dbReference type="PANTHER" id="PTHR24020:SF20">
    <property type="entry name" value="PH DOMAIN-CONTAINING PROTEIN"/>
    <property type="match status" value="1"/>
</dbReference>
<name>A0ABD2HUX5_HETSC</name>
<feature type="domain" description="VWFA" evidence="2">
    <location>
        <begin position="1769"/>
        <end position="1942"/>
    </location>
</feature>
<evidence type="ECO:0000259" key="2">
    <source>
        <dbReference type="PROSITE" id="PS50234"/>
    </source>
</evidence>